<keyword evidence="5" id="KW-0964">Secreted</keyword>
<keyword evidence="8" id="KW-0677">Repeat</keyword>
<evidence type="ECO:0000256" key="11">
    <source>
        <dbReference type="NCBIfam" id="TIGR04265"/>
    </source>
</evidence>
<evidence type="ECO:0000256" key="8">
    <source>
        <dbReference type="ARBA" id="ARBA00022737"/>
    </source>
</evidence>
<evidence type="ECO:0000313" key="14">
    <source>
        <dbReference type="EMBL" id="SHM00858.1"/>
    </source>
</evidence>
<evidence type="ECO:0000256" key="2">
    <source>
        <dbReference type="ARBA" id="ARBA00004236"/>
    </source>
</evidence>
<dbReference type="GO" id="GO:0032049">
    <property type="term" value="P:cardiolipin biosynthetic process"/>
    <property type="evidence" value="ECO:0007669"/>
    <property type="project" value="UniProtKB-UniRule"/>
</dbReference>
<dbReference type="NCBIfam" id="TIGR04265">
    <property type="entry name" value="bac_cardiolipin"/>
    <property type="match status" value="1"/>
</dbReference>
<dbReference type="AlphaFoldDB" id="A0A1M7FAR9"/>
<protein>
    <recommendedName>
        <fullName evidence="11">Cardiolipin synthase</fullName>
        <ecNumber evidence="11">2.7.8.-</ecNumber>
    </recommendedName>
</protein>
<evidence type="ECO:0000256" key="5">
    <source>
        <dbReference type="ARBA" id="ARBA00022525"/>
    </source>
</evidence>
<keyword evidence="7 12" id="KW-0812">Transmembrane</keyword>
<dbReference type="InterPro" id="IPR025202">
    <property type="entry name" value="PLD-like_dom"/>
</dbReference>
<reference evidence="14 15" key="1">
    <citation type="submission" date="2016-11" db="EMBL/GenBank/DDBJ databases">
        <authorList>
            <person name="Jaros S."/>
            <person name="Januszkiewicz K."/>
            <person name="Wedrychowicz H."/>
        </authorList>
    </citation>
    <scope>NUCLEOTIDE SEQUENCE [LARGE SCALE GENOMIC DNA]</scope>
    <source>
        <strain evidence="14 15">DSM 22153</strain>
    </source>
</reference>
<dbReference type="GO" id="GO:0008808">
    <property type="term" value="F:cardiolipin synthase activity"/>
    <property type="evidence" value="ECO:0007669"/>
    <property type="project" value="UniProtKB-UniRule"/>
</dbReference>
<dbReference type="OrthoDB" id="9762009at2"/>
<dbReference type="GO" id="GO:0005576">
    <property type="term" value="C:extracellular region"/>
    <property type="evidence" value="ECO:0007669"/>
    <property type="project" value="UniProtKB-SubCell"/>
</dbReference>
<comment type="function">
    <text evidence="1">Could be a virulence factor.</text>
</comment>
<dbReference type="PANTHER" id="PTHR21248">
    <property type="entry name" value="CARDIOLIPIN SYNTHASE"/>
    <property type="match status" value="1"/>
</dbReference>
<evidence type="ECO:0000313" key="15">
    <source>
        <dbReference type="Proteomes" id="UP000186002"/>
    </source>
</evidence>
<keyword evidence="6" id="KW-0808">Transferase</keyword>
<accession>A0A1M7FAR9</accession>
<dbReference type="GO" id="GO:0005886">
    <property type="term" value="C:plasma membrane"/>
    <property type="evidence" value="ECO:0007669"/>
    <property type="project" value="UniProtKB-SubCell"/>
</dbReference>
<evidence type="ECO:0000256" key="12">
    <source>
        <dbReference type="SAM" id="Phobius"/>
    </source>
</evidence>
<proteinExistence type="predicted"/>
<feature type="transmembrane region" description="Helical" evidence="12">
    <location>
        <begin position="31"/>
        <end position="50"/>
    </location>
</feature>
<keyword evidence="10 12" id="KW-0472">Membrane</keyword>
<evidence type="ECO:0000256" key="7">
    <source>
        <dbReference type="ARBA" id="ARBA00022692"/>
    </source>
</evidence>
<evidence type="ECO:0000256" key="9">
    <source>
        <dbReference type="ARBA" id="ARBA00022989"/>
    </source>
</evidence>
<feature type="domain" description="PLD phosphodiesterase" evidence="13">
    <location>
        <begin position="412"/>
        <end position="439"/>
    </location>
</feature>
<feature type="domain" description="PLD phosphodiesterase" evidence="13">
    <location>
        <begin position="237"/>
        <end position="264"/>
    </location>
</feature>
<evidence type="ECO:0000256" key="3">
    <source>
        <dbReference type="ARBA" id="ARBA00004613"/>
    </source>
</evidence>
<name>A0A1M7FAR9_9HYPH</name>
<keyword evidence="4" id="KW-1003">Cell membrane</keyword>
<keyword evidence="9 12" id="KW-1133">Transmembrane helix</keyword>
<evidence type="ECO:0000256" key="4">
    <source>
        <dbReference type="ARBA" id="ARBA00022475"/>
    </source>
</evidence>
<dbReference type="EMBL" id="FRBW01000002">
    <property type="protein sequence ID" value="SHM00858.1"/>
    <property type="molecule type" value="Genomic_DNA"/>
</dbReference>
<dbReference type="Pfam" id="PF13091">
    <property type="entry name" value="PLDc_2"/>
    <property type="match status" value="2"/>
</dbReference>
<dbReference type="EC" id="2.7.8.-" evidence="11"/>
<gene>
    <name evidence="14" type="ORF">SAMN05444272_1547</name>
</gene>
<keyword evidence="15" id="KW-1185">Reference proteome</keyword>
<comment type="subcellular location">
    <subcellularLocation>
        <location evidence="2">Cell membrane</location>
    </subcellularLocation>
    <subcellularLocation>
        <location evidence="3">Secreted</location>
    </subcellularLocation>
</comment>
<sequence length="499" mass="55524">MAASGDAALIVDAATDVKTGFFLLDTVLNNLGILAAAATVLYAAAIICAIREIMSSRTAQGSIAWLLSLFYLPLFTVPLYLVFAWRSFSDYSKVQKRLGRRERARRANELKLSDVEGSAHWPVLTSIAGTPFLAGNQTELLIDGTATFNSILDGIAKAEHSILIQFFIVRDDEIGNQVADALIERAKAGVSVYFLYDDIGSNSLPWSYLERLTAAGIMVSGFNEQHKYLRMLGPMRLNYRNHRKVVVTDFQHTWIGGHNLADEYLGRSKRFGHWRDTHVKVSGPAAVAAAISFSEDWQWANGTEISLEGITSIPQPGDESVLVMPTGPADNLENCAIAFAEAASRAKERLWIVTPYFVPGSDIQTALYAAAMRGVDVRILLPEKADHTMVWLASHAHADEMVSRGIKVYRYQKGFLHQKVVLVDDQLTSVGTVNFDNRSFRINFEVTLWFTHERMISKVTEMLERDFADARQTEADDLEHRSYAFRVAAQGARLMSPIL</sequence>
<dbReference type="RefSeq" id="WP_084081859.1">
    <property type="nucleotide sequence ID" value="NZ_FRBW01000002.1"/>
</dbReference>
<dbReference type="PROSITE" id="PS50035">
    <property type="entry name" value="PLD"/>
    <property type="match status" value="2"/>
</dbReference>
<dbReference type="SUPFAM" id="SSF56024">
    <property type="entry name" value="Phospholipase D/nuclease"/>
    <property type="match status" value="2"/>
</dbReference>
<dbReference type="InterPro" id="IPR001736">
    <property type="entry name" value="PLipase_D/transphosphatidylase"/>
</dbReference>
<evidence type="ECO:0000259" key="13">
    <source>
        <dbReference type="PROSITE" id="PS50035"/>
    </source>
</evidence>
<evidence type="ECO:0000256" key="10">
    <source>
        <dbReference type="ARBA" id="ARBA00023136"/>
    </source>
</evidence>
<dbReference type="Proteomes" id="UP000186002">
    <property type="component" value="Unassembled WGS sequence"/>
</dbReference>
<organism evidence="14 15">
    <name type="scientific">Roseibium suaedae</name>
    <dbReference type="NCBI Taxonomy" id="735517"/>
    <lineage>
        <taxon>Bacteria</taxon>
        <taxon>Pseudomonadati</taxon>
        <taxon>Pseudomonadota</taxon>
        <taxon>Alphaproteobacteria</taxon>
        <taxon>Hyphomicrobiales</taxon>
        <taxon>Stappiaceae</taxon>
        <taxon>Roseibium</taxon>
    </lineage>
</organism>
<feature type="transmembrane region" description="Helical" evidence="12">
    <location>
        <begin position="62"/>
        <end position="85"/>
    </location>
</feature>
<dbReference type="InterPro" id="IPR022924">
    <property type="entry name" value="Cardiolipin_synthase"/>
</dbReference>
<dbReference type="PANTHER" id="PTHR21248:SF22">
    <property type="entry name" value="PHOSPHOLIPASE D"/>
    <property type="match status" value="1"/>
</dbReference>
<dbReference type="SMART" id="SM00155">
    <property type="entry name" value="PLDc"/>
    <property type="match status" value="2"/>
</dbReference>
<evidence type="ECO:0000256" key="1">
    <source>
        <dbReference type="ARBA" id="ARBA00003145"/>
    </source>
</evidence>
<evidence type="ECO:0000256" key="6">
    <source>
        <dbReference type="ARBA" id="ARBA00022679"/>
    </source>
</evidence>
<dbReference type="Gene3D" id="3.30.870.10">
    <property type="entry name" value="Endonuclease Chain A"/>
    <property type="match status" value="2"/>
</dbReference>
<dbReference type="STRING" id="735517.SAMN05444272_1547"/>